<dbReference type="InterPro" id="IPR004839">
    <property type="entry name" value="Aminotransferase_I/II_large"/>
</dbReference>
<dbReference type="InterPro" id="IPR050478">
    <property type="entry name" value="Ethylene_sulfur-biosynth"/>
</dbReference>
<accession>A0ABR5F0R9</accession>
<evidence type="ECO:0000256" key="1">
    <source>
        <dbReference type="ARBA" id="ARBA00022898"/>
    </source>
</evidence>
<dbReference type="PANTHER" id="PTHR43795:SF39">
    <property type="entry name" value="AMINOTRANSFERASE CLASS I_CLASSII DOMAIN-CONTAINING PROTEIN"/>
    <property type="match status" value="1"/>
</dbReference>
<evidence type="ECO:0000313" key="5">
    <source>
        <dbReference type="Proteomes" id="UP000035425"/>
    </source>
</evidence>
<dbReference type="SUPFAM" id="SSF53383">
    <property type="entry name" value="PLP-dependent transferases"/>
    <property type="match status" value="1"/>
</dbReference>
<dbReference type="InterPro" id="IPR015421">
    <property type="entry name" value="PyrdxlP-dep_Trfase_major"/>
</dbReference>
<dbReference type="InterPro" id="IPR015424">
    <property type="entry name" value="PyrdxlP-dep_Trfase"/>
</dbReference>
<feature type="domain" description="Aminotransferase class I/classII large" evidence="3">
    <location>
        <begin position="67"/>
        <end position="402"/>
    </location>
</feature>
<dbReference type="PANTHER" id="PTHR43795">
    <property type="entry name" value="BIFUNCTIONAL ASPARTATE AMINOTRANSFERASE AND GLUTAMATE/ASPARTATE-PREPHENATE AMINOTRANSFERASE-RELATED"/>
    <property type="match status" value="1"/>
</dbReference>
<dbReference type="Gene3D" id="3.90.1150.10">
    <property type="entry name" value="Aspartate Aminotransferase, domain 1"/>
    <property type="match status" value="1"/>
</dbReference>
<proteinExistence type="predicted"/>
<organism evidence="4 5">
    <name type="scientific">Protofrankia coriariae</name>
    <dbReference type="NCBI Taxonomy" id="1562887"/>
    <lineage>
        <taxon>Bacteria</taxon>
        <taxon>Bacillati</taxon>
        <taxon>Actinomycetota</taxon>
        <taxon>Actinomycetes</taxon>
        <taxon>Frankiales</taxon>
        <taxon>Frankiaceae</taxon>
        <taxon>Protofrankia</taxon>
    </lineage>
</organism>
<comment type="caution">
    <text evidence="4">The sequence shown here is derived from an EMBL/GenBank/DDBJ whole genome shotgun (WGS) entry which is preliminary data.</text>
</comment>
<dbReference type="EMBL" id="JWIO01000037">
    <property type="protein sequence ID" value="KLL10273.1"/>
    <property type="molecule type" value="Genomic_DNA"/>
</dbReference>
<sequence>MVSRRAAALAAQPPAIAAAHFRAEAHPYHPRLRPDGYINLGTAENRLVWDLLAPRLTGPRPLSAADTHYAPLHGTDAFREQLARFLGGVCRTEVDPEHLVVVSGVTSALDVIASVLCDPGEAVVVPAPYYGAFDVDLLGRSGARLLPVPLSAGRNFQVTTSEIGHALTRARERGVTVRAVALASPGNPVGHVHPPQVLREIAEVAGQHGVDVIVDEIYANSVFGETPFVSFLDPEVRAAGTGRVHIVWGFAKDFGLPGFKIGVLCSPDPEVCAAARALAYFAATSTDTQALLRDVLADRAWVARFLAESRRRLALSYASSVDLLTAAGIPFVPVGAGFSLWVDLGAWLTAPTFAAEHALWERILEQACVNVLPGQFFASPDPGWFRICYATDLAVVTEGISRVVRLLGTSEPRGDERAAVSSRPVGATRYENVEG</sequence>
<dbReference type="Proteomes" id="UP000035425">
    <property type="component" value="Unassembled WGS sequence"/>
</dbReference>
<dbReference type="PRINTS" id="PR00753">
    <property type="entry name" value="ACCSYNTHASE"/>
</dbReference>
<name>A0ABR5F0R9_9ACTN</name>
<reference evidence="4 5" key="1">
    <citation type="submission" date="2014-12" db="EMBL/GenBank/DDBJ databases">
        <title>Frankia sp. BMG5.1 draft genome.</title>
        <authorList>
            <person name="Gtari M."/>
            <person name="Ghodhbane-Gtari F."/>
            <person name="Nouioui I."/>
            <person name="Ktari A."/>
            <person name="Hezbri K."/>
            <person name="Mimouni W."/>
            <person name="Sbissi I."/>
            <person name="Ayari A."/>
            <person name="Yamanaka T."/>
            <person name="Normand P."/>
            <person name="Tisa L.S."/>
            <person name="Boudabous A."/>
        </authorList>
    </citation>
    <scope>NUCLEOTIDE SEQUENCE [LARGE SCALE GENOMIC DNA]</scope>
    <source>
        <strain evidence="4 5">BMG5.1</strain>
    </source>
</reference>
<keyword evidence="5" id="KW-1185">Reference proteome</keyword>
<keyword evidence="1" id="KW-0663">Pyridoxal phosphate</keyword>
<dbReference type="Pfam" id="PF00155">
    <property type="entry name" value="Aminotran_1_2"/>
    <property type="match status" value="1"/>
</dbReference>
<gene>
    <name evidence="4" type="ORF">FrCorBMG51_18995</name>
</gene>
<evidence type="ECO:0000313" key="4">
    <source>
        <dbReference type="EMBL" id="KLL10273.1"/>
    </source>
</evidence>
<dbReference type="RefSeq" id="WP_047224396.1">
    <property type="nucleotide sequence ID" value="NZ_JWIO01000037.1"/>
</dbReference>
<protein>
    <submittedName>
        <fullName evidence="4">1-aminocyclopropane-1-carboxylate deaminase</fullName>
    </submittedName>
</protein>
<feature type="region of interest" description="Disordered" evidence="2">
    <location>
        <begin position="415"/>
        <end position="435"/>
    </location>
</feature>
<dbReference type="InterPro" id="IPR015422">
    <property type="entry name" value="PyrdxlP-dep_Trfase_small"/>
</dbReference>
<evidence type="ECO:0000256" key="2">
    <source>
        <dbReference type="SAM" id="MobiDB-lite"/>
    </source>
</evidence>
<dbReference type="CDD" id="cd00609">
    <property type="entry name" value="AAT_like"/>
    <property type="match status" value="1"/>
</dbReference>
<evidence type="ECO:0000259" key="3">
    <source>
        <dbReference type="Pfam" id="PF00155"/>
    </source>
</evidence>
<dbReference type="Gene3D" id="3.40.640.10">
    <property type="entry name" value="Type I PLP-dependent aspartate aminotransferase-like (Major domain)"/>
    <property type="match status" value="1"/>
</dbReference>